<evidence type="ECO:0000256" key="1">
    <source>
        <dbReference type="SAM" id="MobiDB-lite"/>
    </source>
</evidence>
<accession>A0A4Z2F0E7</accession>
<organism evidence="2 3">
    <name type="scientific">Liparis tanakae</name>
    <name type="common">Tanaka's snailfish</name>
    <dbReference type="NCBI Taxonomy" id="230148"/>
    <lineage>
        <taxon>Eukaryota</taxon>
        <taxon>Metazoa</taxon>
        <taxon>Chordata</taxon>
        <taxon>Craniata</taxon>
        <taxon>Vertebrata</taxon>
        <taxon>Euteleostomi</taxon>
        <taxon>Actinopterygii</taxon>
        <taxon>Neopterygii</taxon>
        <taxon>Teleostei</taxon>
        <taxon>Neoteleostei</taxon>
        <taxon>Acanthomorphata</taxon>
        <taxon>Eupercaria</taxon>
        <taxon>Perciformes</taxon>
        <taxon>Cottioidei</taxon>
        <taxon>Cottales</taxon>
        <taxon>Liparidae</taxon>
        <taxon>Liparis</taxon>
    </lineage>
</organism>
<evidence type="ECO:0000313" key="2">
    <source>
        <dbReference type="EMBL" id="TNN34609.1"/>
    </source>
</evidence>
<protein>
    <submittedName>
        <fullName evidence="2">Uncharacterized protein</fullName>
    </submittedName>
</protein>
<keyword evidence="3" id="KW-1185">Reference proteome</keyword>
<reference evidence="2 3" key="1">
    <citation type="submission" date="2019-03" db="EMBL/GenBank/DDBJ databases">
        <title>First draft genome of Liparis tanakae, snailfish: a comprehensive survey of snailfish specific genes.</title>
        <authorList>
            <person name="Kim W."/>
            <person name="Song I."/>
            <person name="Jeong J.-H."/>
            <person name="Kim D."/>
            <person name="Kim S."/>
            <person name="Ryu S."/>
            <person name="Song J.Y."/>
            <person name="Lee S.K."/>
        </authorList>
    </citation>
    <scope>NUCLEOTIDE SEQUENCE [LARGE SCALE GENOMIC DNA]</scope>
    <source>
        <tissue evidence="2">Muscle</tissue>
    </source>
</reference>
<gene>
    <name evidence="2" type="ORF">EYF80_055229</name>
</gene>
<dbReference type="EMBL" id="SRLO01001925">
    <property type="protein sequence ID" value="TNN34609.1"/>
    <property type="molecule type" value="Genomic_DNA"/>
</dbReference>
<evidence type="ECO:0000313" key="3">
    <source>
        <dbReference type="Proteomes" id="UP000314294"/>
    </source>
</evidence>
<dbReference type="AlphaFoldDB" id="A0A4Z2F0E7"/>
<proteinExistence type="predicted"/>
<feature type="compositionally biased region" description="Basic and acidic residues" evidence="1">
    <location>
        <begin position="55"/>
        <end position="72"/>
    </location>
</feature>
<name>A0A4Z2F0E7_9TELE</name>
<feature type="region of interest" description="Disordered" evidence="1">
    <location>
        <begin position="53"/>
        <end position="72"/>
    </location>
</feature>
<dbReference type="Proteomes" id="UP000314294">
    <property type="component" value="Unassembled WGS sequence"/>
</dbReference>
<comment type="caution">
    <text evidence="2">The sequence shown here is derived from an EMBL/GenBank/DDBJ whole genome shotgun (WGS) entry which is preliminary data.</text>
</comment>
<sequence>MRRLKDGLQPALRMDLIDRGHSWEMQEDAELEDGEKRMVEELQEASLVCCCGSQDRPEARGGTRAPDKTAAR</sequence>